<feature type="compositionally biased region" description="Polar residues" evidence="1">
    <location>
        <begin position="257"/>
        <end position="270"/>
    </location>
</feature>
<feature type="compositionally biased region" description="Pro residues" evidence="1">
    <location>
        <begin position="213"/>
        <end position="234"/>
    </location>
</feature>
<feature type="compositionally biased region" description="Low complexity" evidence="1">
    <location>
        <begin position="348"/>
        <end position="366"/>
    </location>
</feature>
<feature type="compositionally biased region" description="Basic and acidic residues" evidence="1">
    <location>
        <begin position="440"/>
        <end position="451"/>
    </location>
</feature>
<evidence type="ECO:0000313" key="2">
    <source>
        <dbReference type="EMBL" id="KAJ3084159.1"/>
    </source>
</evidence>
<accession>A0AAD5SPS0</accession>
<keyword evidence="3" id="KW-1185">Reference proteome</keyword>
<organism evidence="2 3">
    <name type="scientific">Physocladia obscura</name>
    <dbReference type="NCBI Taxonomy" id="109957"/>
    <lineage>
        <taxon>Eukaryota</taxon>
        <taxon>Fungi</taxon>
        <taxon>Fungi incertae sedis</taxon>
        <taxon>Chytridiomycota</taxon>
        <taxon>Chytridiomycota incertae sedis</taxon>
        <taxon>Chytridiomycetes</taxon>
        <taxon>Chytridiales</taxon>
        <taxon>Chytriomycetaceae</taxon>
        <taxon>Physocladia</taxon>
    </lineage>
</organism>
<feature type="compositionally biased region" description="Polar residues" evidence="1">
    <location>
        <begin position="385"/>
        <end position="398"/>
    </location>
</feature>
<proteinExistence type="predicted"/>
<feature type="compositionally biased region" description="Polar residues" evidence="1">
    <location>
        <begin position="79"/>
        <end position="95"/>
    </location>
</feature>
<evidence type="ECO:0000313" key="3">
    <source>
        <dbReference type="Proteomes" id="UP001211907"/>
    </source>
</evidence>
<feature type="region of interest" description="Disordered" evidence="1">
    <location>
        <begin position="23"/>
        <end position="200"/>
    </location>
</feature>
<feature type="compositionally biased region" description="Pro residues" evidence="1">
    <location>
        <begin position="127"/>
        <end position="144"/>
    </location>
</feature>
<dbReference type="Gene3D" id="2.60.40.3960">
    <property type="entry name" value="Velvet domain"/>
    <property type="match status" value="1"/>
</dbReference>
<evidence type="ECO:0000256" key="1">
    <source>
        <dbReference type="SAM" id="MobiDB-lite"/>
    </source>
</evidence>
<name>A0AAD5SPS0_9FUNG</name>
<feature type="compositionally biased region" description="Basic and acidic residues" evidence="1">
    <location>
        <begin position="41"/>
        <end position="50"/>
    </location>
</feature>
<reference evidence="2" key="1">
    <citation type="submission" date="2020-05" db="EMBL/GenBank/DDBJ databases">
        <title>Phylogenomic resolution of chytrid fungi.</title>
        <authorList>
            <person name="Stajich J.E."/>
            <person name="Amses K."/>
            <person name="Simmons R."/>
            <person name="Seto K."/>
            <person name="Myers J."/>
            <person name="Bonds A."/>
            <person name="Quandt C.A."/>
            <person name="Barry K."/>
            <person name="Liu P."/>
            <person name="Grigoriev I."/>
            <person name="Longcore J.E."/>
            <person name="James T.Y."/>
        </authorList>
    </citation>
    <scope>NUCLEOTIDE SEQUENCE</scope>
    <source>
        <strain evidence="2">JEL0513</strain>
    </source>
</reference>
<dbReference type="InterPro" id="IPR038491">
    <property type="entry name" value="Velvet_dom_sf"/>
</dbReference>
<sequence>MEESTFLSKAFAEQGLKIRIRKELRVKSRTAKNQQNNGHEVPGDKKRSSLDSDEEQSDGLSDSTDHANKKAKKERSFSDGPTNLPNSSSFSVQNENRTKNSEFPYKQPEASQQRSQTGHNPRVLYPPQYPPTHYPPSGYYPPPSQYQQYPRPVAGSSGPHPYAPYNTGPPPTDDSYGRRYSGEYSSPAPHGYPTGPGYGGYYYGGPYPPHGYYPSGPPQGYYSPPPPASYPMPPQAGRGYPVGPGGLVHARLPASGNYLQNDASPPVSGNPSSTYPSQPPPPPPGYMGYYYPNRPPHMAGGYQSRPPPPNQQYQWSHAPPPHHPSAGHTADPNAPNNGGYYPHHMQDGPHGYAPYPPAANGAPVYYQRYSSDESPTRKTAPLAQKESQNEASPATNGAANLLSLNSGIENVRNDGLRAIAPVLQSTGIVAGTNENGRSAGKNDDHVPTKLE</sequence>
<feature type="compositionally biased region" description="Polar residues" evidence="1">
    <location>
        <begin position="109"/>
        <end position="119"/>
    </location>
</feature>
<feature type="region of interest" description="Disordered" evidence="1">
    <location>
        <begin position="428"/>
        <end position="451"/>
    </location>
</feature>
<gene>
    <name evidence="2" type="ORF">HK100_009341</name>
</gene>
<feature type="region of interest" description="Disordered" evidence="1">
    <location>
        <begin position="213"/>
        <end position="398"/>
    </location>
</feature>
<dbReference type="EMBL" id="JADGJH010004775">
    <property type="protein sequence ID" value="KAJ3084159.1"/>
    <property type="molecule type" value="Genomic_DNA"/>
</dbReference>
<dbReference type="AlphaFoldDB" id="A0AAD5SPS0"/>
<comment type="caution">
    <text evidence="2">The sequence shown here is derived from an EMBL/GenBank/DDBJ whole genome shotgun (WGS) entry which is preliminary data.</text>
</comment>
<feature type="compositionally biased region" description="Low complexity" evidence="1">
    <location>
        <begin position="182"/>
        <end position="193"/>
    </location>
</feature>
<dbReference type="Proteomes" id="UP001211907">
    <property type="component" value="Unassembled WGS sequence"/>
</dbReference>
<protein>
    <submittedName>
        <fullName evidence="2">Uncharacterized protein</fullName>
    </submittedName>
</protein>